<dbReference type="InParanoid" id="E9HWI2"/>
<proteinExistence type="predicted"/>
<keyword evidence="2" id="KW-1185">Reference proteome</keyword>
<dbReference type="Proteomes" id="UP000000305">
    <property type="component" value="Unassembled WGS sequence"/>
</dbReference>
<dbReference type="HOGENOM" id="CLU_1857292_0_0_1"/>
<reference evidence="1 2" key="1">
    <citation type="journal article" date="2011" name="Science">
        <title>The ecoresponsive genome of Daphnia pulex.</title>
        <authorList>
            <person name="Colbourne J.K."/>
            <person name="Pfrender M.E."/>
            <person name="Gilbert D."/>
            <person name="Thomas W.K."/>
            <person name="Tucker A."/>
            <person name="Oakley T.H."/>
            <person name="Tokishita S."/>
            <person name="Aerts A."/>
            <person name="Arnold G.J."/>
            <person name="Basu M.K."/>
            <person name="Bauer D.J."/>
            <person name="Caceres C.E."/>
            <person name="Carmel L."/>
            <person name="Casola C."/>
            <person name="Choi J.H."/>
            <person name="Detter J.C."/>
            <person name="Dong Q."/>
            <person name="Dusheyko S."/>
            <person name="Eads B.D."/>
            <person name="Frohlich T."/>
            <person name="Geiler-Samerotte K.A."/>
            <person name="Gerlach D."/>
            <person name="Hatcher P."/>
            <person name="Jogdeo S."/>
            <person name="Krijgsveld J."/>
            <person name="Kriventseva E.V."/>
            <person name="Kultz D."/>
            <person name="Laforsch C."/>
            <person name="Lindquist E."/>
            <person name="Lopez J."/>
            <person name="Manak J.R."/>
            <person name="Muller J."/>
            <person name="Pangilinan J."/>
            <person name="Patwardhan R.P."/>
            <person name="Pitluck S."/>
            <person name="Pritham E.J."/>
            <person name="Rechtsteiner A."/>
            <person name="Rho M."/>
            <person name="Rogozin I.B."/>
            <person name="Sakarya O."/>
            <person name="Salamov A."/>
            <person name="Schaack S."/>
            <person name="Shapiro H."/>
            <person name="Shiga Y."/>
            <person name="Skalitzky C."/>
            <person name="Smith Z."/>
            <person name="Souvorov A."/>
            <person name="Sung W."/>
            <person name="Tang Z."/>
            <person name="Tsuchiya D."/>
            <person name="Tu H."/>
            <person name="Vos H."/>
            <person name="Wang M."/>
            <person name="Wolf Y.I."/>
            <person name="Yamagata H."/>
            <person name="Yamada T."/>
            <person name="Ye Y."/>
            <person name="Shaw J.R."/>
            <person name="Andrews J."/>
            <person name="Crease T.J."/>
            <person name="Tang H."/>
            <person name="Lucas S.M."/>
            <person name="Robertson H.M."/>
            <person name="Bork P."/>
            <person name="Koonin E.V."/>
            <person name="Zdobnov E.M."/>
            <person name="Grigoriev I.V."/>
            <person name="Lynch M."/>
            <person name="Boore J.L."/>
        </authorList>
    </citation>
    <scope>NUCLEOTIDE SEQUENCE [LARGE SCALE GENOMIC DNA]</scope>
</reference>
<accession>E9HWI2</accession>
<evidence type="ECO:0000313" key="2">
    <source>
        <dbReference type="Proteomes" id="UP000000305"/>
    </source>
</evidence>
<dbReference type="OrthoDB" id="10026623at2759"/>
<gene>
    <name evidence="1" type="ORF">DAPPUDRAFT_305933</name>
</gene>
<evidence type="ECO:0000313" key="1">
    <source>
        <dbReference type="EMBL" id="EFX63900.1"/>
    </source>
</evidence>
<organism evidence="1 2">
    <name type="scientific">Daphnia pulex</name>
    <name type="common">Water flea</name>
    <dbReference type="NCBI Taxonomy" id="6669"/>
    <lineage>
        <taxon>Eukaryota</taxon>
        <taxon>Metazoa</taxon>
        <taxon>Ecdysozoa</taxon>
        <taxon>Arthropoda</taxon>
        <taxon>Crustacea</taxon>
        <taxon>Branchiopoda</taxon>
        <taxon>Diplostraca</taxon>
        <taxon>Cladocera</taxon>
        <taxon>Anomopoda</taxon>
        <taxon>Daphniidae</taxon>
        <taxon>Daphnia</taxon>
    </lineage>
</organism>
<name>E9HWI2_DAPPU</name>
<dbReference type="AlphaFoldDB" id="E9HWI2"/>
<protein>
    <submittedName>
        <fullName evidence="1">Uncharacterized protein</fullName>
    </submittedName>
</protein>
<sequence>MAWLKWAEDKLFKASRVTHVANAYIENLHVKVTADMRYLEEDIGVSIAGYGIKNGKNVWEKCPKNGFTKIAPNYFFKFEPDTSNSAYVYITIVTESGEVICDAVSKTVNASVIVDRSGNLLDTKMGTIWTDTSGKCHK</sequence>
<dbReference type="EMBL" id="GL732930">
    <property type="protein sequence ID" value="EFX63900.1"/>
    <property type="molecule type" value="Genomic_DNA"/>
</dbReference>
<dbReference type="KEGG" id="dpx:DAPPUDRAFT_305933"/>